<dbReference type="PANTHER" id="PTHR12157">
    <property type="entry name" value="REGULATING SYNAPTIC MEMBRANE EXOCYTOSIS PROTEIN"/>
    <property type="match status" value="1"/>
</dbReference>
<sequence>MPPLSAVIVNEPRGFGMRVVGGKTGADGRLFAYIVWTVPGGPAEKNGLQQGDKILEWNGMSLIDRSFEEVCSIMDRTGDIVELLVEHATDFRMCDLFDENLPPGNSGGSERGPRRSGDGPVGLGLIADPETTTDKSPASPTRRKLPKTPNCVENAIIGDGSVQQTEVSPPTQNPIWNATLSFAHVKAEHLMDRYIDIQLWDLVPHTESIFLGECNIELQQVFLDDRAIWCRLEDPKGLRGISMSKSPSVSPRGSIAAGGPGGDVSRLLRRDYNMQRSISDDVDSIGECTSLLHPDHAWIAGSRRGSSQSETLEVEVYQLGKDFSRSLPGSRRSSFQDADKNREDDMAPPPATYLVGRRRSSVARRDPEEILKSLKAVGRAMSLGTEQTVKRMGSRRTSRVGLPSNPSSRKSSVFDLSQQQQQQQLPMGLGNAATSPPSDDESKTNFPPRWKGSGGNMLPATPKQALSMLKQASSATNVSERQYYLGSQLTDSPQNMRKGSVYNLRPDDSPQRKSSIYAMNAGETLAPRQQRKGSMYVASSSSGTGTAPNAGSSLMVHEPLRKNSIMAPSTPDSPSMSRKSSVVPSNSSAKSYKSLSDSSSNLSTTVSSSLSATSTSYGLQLGPGQIHPKGYRLTMERHGELRMGFSKVKGYVEVELICARKIVPVDCETPPDTYVKCYIKDGDRLRHKKKTRVVRHSAEPIYKQTIKYQCSDVFGRNIVIMVWQRCVGFEHNQGLGGTEVNLDKLNMDEHVNGWYPLFPMHSFGGSDSDNSP</sequence>
<dbReference type="PROSITE" id="PS50106">
    <property type="entry name" value="PDZ"/>
    <property type="match status" value="1"/>
</dbReference>
<dbReference type="VEuPathDB" id="VectorBase:MDOMA2_019282"/>
<dbReference type="EnsemblMetazoa" id="MDOA005165-RA">
    <property type="protein sequence ID" value="MDOA005165-PA"/>
    <property type="gene ID" value="MDOA005165"/>
</dbReference>
<feature type="compositionally biased region" description="Polar residues" evidence="3">
    <location>
        <begin position="537"/>
        <end position="552"/>
    </location>
</feature>
<evidence type="ECO:0000259" key="5">
    <source>
        <dbReference type="PROSITE" id="PS50106"/>
    </source>
</evidence>
<dbReference type="STRING" id="7370.A0A1I8MI98"/>
<feature type="domain" description="C2" evidence="4">
    <location>
        <begin position="102"/>
        <end position="232"/>
    </location>
</feature>
<dbReference type="GO" id="GO:0048788">
    <property type="term" value="C:cytoskeleton of presynaptic active zone"/>
    <property type="evidence" value="ECO:0007669"/>
    <property type="project" value="TreeGrafter"/>
</dbReference>
<dbReference type="PANTHER" id="PTHR12157:SF24">
    <property type="entry name" value="FIFE, ISOFORM D"/>
    <property type="match status" value="1"/>
</dbReference>
<name>A0A1I8MI98_MUSDO</name>
<dbReference type="FunFam" id="2.60.40.150:FF:000257">
    <property type="entry name" value="Uncharacterized protein, isoform B"/>
    <property type="match status" value="1"/>
</dbReference>
<feature type="domain" description="PDZ" evidence="5">
    <location>
        <begin position="5"/>
        <end position="89"/>
    </location>
</feature>
<dbReference type="GO" id="GO:0048167">
    <property type="term" value="P:regulation of synaptic plasticity"/>
    <property type="evidence" value="ECO:0007669"/>
    <property type="project" value="TreeGrafter"/>
</dbReference>
<dbReference type="Pfam" id="PF00168">
    <property type="entry name" value="C2"/>
    <property type="match status" value="2"/>
</dbReference>
<dbReference type="eggNOG" id="KOG2060">
    <property type="taxonomic scope" value="Eukaryota"/>
</dbReference>
<comment type="subcellular location">
    <subcellularLocation>
        <location evidence="2">Synapse</location>
    </subcellularLocation>
</comment>
<dbReference type="Pfam" id="PF00595">
    <property type="entry name" value="PDZ"/>
    <property type="match status" value="1"/>
</dbReference>
<dbReference type="GO" id="GO:0048791">
    <property type="term" value="P:calcium ion-regulated exocytosis of neurotransmitter"/>
    <property type="evidence" value="ECO:0007669"/>
    <property type="project" value="TreeGrafter"/>
</dbReference>
<dbReference type="GO" id="GO:0044325">
    <property type="term" value="F:transmembrane transporter binding"/>
    <property type="evidence" value="ECO:0007669"/>
    <property type="project" value="TreeGrafter"/>
</dbReference>
<dbReference type="GO" id="GO:0042391">
    <property type="term" value="P:regulation of membrane potential"/>
    <property type="evidence" value="ECO:0007669"/>
    <property type="project" value="TreeGrafter"/>
</dbReference>
<dbReference type="SMART" id="SM00228">
    <property type="entry name" value="PDZ"/>
    <property type="match status" value="1"/>
</dbReference>
<accession>A0A1I8MI98</accession>
<reference evidence="6" key="1">
    <citation type="submission" date="2020-05" db="UniProtKB">
        <authorList>
            <consortium name="EnsemblMetazoa"/>
        </authorList>
    </citation>
    <scope>IDENTIFICATION</scope>
    <source>
        <strain evidence="6">Aabys</strain>
    </source>
</reference>
<dbReference type="SUPFAM" id="SSF49562">
    <property type="entry name" value="C2 domain (Calcium/lipid-binding domain, CaLB)"/>
    <property type="match status" value="2"/>
</dbReference>
<evidence type="ECO:0000313" key="6">
    <source>
        <dbReference type="EnsemblMetazoa" id="MDOA005165-PA"/>
    </source>
</evidence>
<feature type="compositionally biased region" description="Polar residues" evidence="3">
    <location>
        <begin position="404"/>
        <end position="417"/>
    </location>
</feature>
<dbReference type="VEuPathDB" id="VectorBase:MDOA005165"/>
<dbReference type="InterPro" id="IPR039032">
    <property type="entry name" value="Rim-like"/>
</dbReference>
<dbReference type="Gene3D" id="2.60.40.150">
    <property type="entry name" value="C2 domain"/>
    <property type="match status" value="2"/>
</dbReference>
<dbReference type="GO" id="GO:0042734">
    <property type="term" value="C:presynaptic membrane"/>
    <property type="evidence" value="ECO:0007669"/>
    <property type="project" value="TreeGrafter"/>
</dbReference>
<evidence type="ECO:0000256" key="2">
    <source>
        <dbReference type="ARBA" id="ARBA00034103"/>
    </source>
</evidence>
<dbReference type="InterPro" id="IPR001478">
    <property type="entry name" value="PDZ"/>
</dbReference>
<protein>
    <submittedName>
        <fullName evidence="6">Uncharacterized protein</fullName>
    </submittedName>
</protein>
<evidence type="ECO:0000256" key="3">
    <source>
        <dbReference type="SAM" id="MobiDB-lite"/>
    </source>
</evidence>
<feature type="domain" description="C2" evidence="4">
    <location>
        <begin position="637"/>
        <end position="755"/>
    </location>
</feature>
<dbReference type="AlphaFoldDB" id="A0A1I8MI98"/>
<feature type="region of interest" description="Disordered" evidence="3">
    <location>
        <begin position="242"/>
        <end position="262"/>
    </location>
</feature>
<feature type="region of interest" description="Disordered" evidence="3">
    <location>
        <begin position="325"/>
        <end position="367"/>
    </location>
</feature>
<dbReference type="OrthoDB" id="10059918at2759"/>
<dbReference type="Gene3D" id="2.30.42.10">
    <property type="match status" value="1"/>
</dbReference>
<organism evidence="6">
    <name type="scientific">Musca domestica</name>
    <name type="common">House fly</name>
    <dbReference type="NCBI Taxonomy" id="7370"/>
    <lineage>
        <taxon>Eukaryota</taxon>
        <taxon>Metazoa</taxon>
        <taxon>Ecdysozoa</taxon>
        <taxon>Arthropoda</taxon>
        <taxon>Hexapoda</taxon>
        <taxon>Insecta</taxon>
        <taxon>Pterygota</taxon>
        <taxon>Neoptera</taxon>
        <taxon>Endopterygota</taxon>
        <taxon>Diptera</taxon>
        <taxon>Brachycera</taxon>
        <taxon>Muscomorpha</taxon>
        <taxon>Muscoidea</taxon>
        <taxon>Muscidae</taxon>
        <taxon>Musca</taxon>
    </lineage>
</organism>
<dbReference type="InterPro" id="IPR036034">
    <property type="entry name" value="PDZ_sf"/>
</dbReference>
<dbReference type="GO" id="GO:0050806">
    <property type="term" value="P:positive regulation of synaptic transmission"/>
    <property type="evidence" value="ECO:0007669"/>
    <property type="project" value="TreeGrafter"/>
</dbReference>
<proteinExistence type="predicted"/>
<feature type="region of interest" description="Disordered" evidence="3">
    <location>
        <begin position="490"/>
        <end position="606"/>
    </location>
</feature>
<gene>
    <name evidence="6" type="primary">101889830</name>
</gene>
<feature type="compositionally biased region" description="Low complexity" evidence="3">
    <location>
        <begin position="569"/>
        <end position="606"/>
    </location>
</feature>
<dbReference type="SUPFAM" id="SSF50156">
    <property type="entry name" value="PDZ domain-like"/>
    <property type="match status" value="1"/>
</dbReference>
<dbReference type="GO" id="GO:0031267">
    <property type="term" value="F:small GTPase binding"/>
    <property type="evidence" value="ECO:0007669"/>
    <property type="project" value="InterPro"/>
</dbReference>
<dbReference type="SMART" id="SM00239">
    <property type="entry name" value="C2"/>
    <property type="match status" value="2"/>
</dbReference>
<evidence type="ECO:0000256" key="1">
    <source>
        <dbReference type="ARBA" id="ARBA00023018"/>
    </source>
</evidence>
<dbReference type="InterPro" id="IPR000008">
    <property type="entry name" value="C2_dom"/>
</dbReference>
<evidence type="ECO:0000259" key="4">
    <source>
        <dbReference type="PROSITE" id="PS50004"/>
    </source>
</evidence>
<dbReference type="CDD" id="cd06714">
    <property type="entry name" value="PDZ_RIM-like"/>
    <property type="match status" value="1"/>
</dbReference>
<dbReference type="PROSITE" id="PS50004">
    <property type="entry name" value="C2"/>
    <property type="match status" value="2"/>
</dbReference>
<feature type="region of interest" description="Disordered" evidence="3">
    <location>
        <begin position="102"/>
        <end position="148"/>
    </location>
</feature>
<feature type="region of interest" description="Disordered" evidence="3">
    <location>
        <begin position="382"/>
        <end position="455"/>
    </location>
</feature>
<dbReference type="InterPro" id="IPR035892">
    <property type="entry name" value="C2_domain_sf"/>
</dbReference>
<keyword evidence="1" id="KW-0770">Synapse</keyword>
<dbReference type="eggNOG" id="KOG3528">
    <property type="taxonomic scope" value="Eukaryota"/>
</dbReference>